<keyword evidence="1" id="KW-0812">Transmembrane</keyword>
<dbReference type="InterPro" id="IPR011642">
    <property type="entry name" value="Gate_dom"/>
</dbReference>
<dbReference type="PRINTS" id="PR00326">
    <property type="entry name" value="GTP1OBG"/>
</dbReference>
<keyword evidence="1" id="KW-1133">Transmembrane helix</keyword>
<dbReference type="PROSITE" id="PS51711">
    <property type="entry name" value="G_FEOB"/>
    <property type="match status" value="1"/>
</dbReference>
<feature type="transmembrane region" description="Helical" evidence="1">
    <location>
        <begin position="563"/>
        <end position="584"/>
    </location>
</feature>
<dbReference type="GO" id="GO:0015093">
    <property type="term" value="F:ferrous iron transmembrane transporter activity"/>
    <property type="evidence" value="ECO:0007669"/>
    <property type="project" value="InterPro"/>
</dbReference>
<gene>
    <name evidence="3" type="ORF">IAA67_06350</name>
</gene>
<evidence type="ECO:0000256" key="1">
    <source>
        <dbReference type="SAM" id="Phobius"/>
    </source>
</evidence>
<keyword evidence="1" id="KW-0472">Membrane</keyword>
<dbReference type="InterPro" id="IPR027417">
    <property type="entry name" value="P-loop_NTPase"/>
</dbReference>
<dbReference type="InterPro" id="IPR030389">
    <property type="entry name" value="G_FEOB_dom"/>
</dbReference>
<accession>A0A9D0Z7C3</accession>
<protein>
    <submittedName>
        <fullName evidence="3">Ferrous iron transporter B</fullName>
    </submittedName>
</protein>
<dbReference type="CDD" id="cd01879">
    <property type="entry name" value="FeoB"/>
    <property type="match status" value="1"/>
</dbReference>
<dbReference type="InterPro" id="IPR050860">
    <property type="entry name" value="FeoB_GTPase"/>
</dbReference>
<feature type="transmembrane region" description="Helical" evidence="1">
    <location>
        <begin position="596"/>
        <end position="616"/>
    </location>
</feature>
<dbReference type="Gene3D" id="3.40.50.300">
    <property type="entry name" value="P-loop containing nucleotide triphosphate hydrolases"/>
    <property type="match status" value="1"/>
</dbReference>
<organism evidence="3 4">
    <name type="scientific">Candidatus Avoscillospira stercorigallinarum</name>
    <dbReference type="NCBI Taxonomy" id="2840708"/>
    <lineage>
        <taxon>Bacteria</taxon>
        <taxon>Bacillati</taxon>
        <taxon>Bacillota</taxon>
        <taxon>Clostridia</taxon>
        <taxon>Eubacteriales</taxon>
        <taxon>Oscillospiraceae</taxon>
        <taxon>Oscillospiraceae incertae sedis</taxon>
        <taxon>Candidatus Avoscillospira</taxon>
    </lineage>
</organism>
<feature type="transmembrane region" description="Helical" evidence="1">
    <location>
        <begin position="528"/>
        <end position="543"/>
    </location>
</feature>
<dbReference type="GO" id="GO:0005886">
    <property type="term" value="C:plasma membrane"/>
    <property type="evidence" value="ECO:0007669"/>
    <property type="project" value="TreeGrafter"/>
</dbReference>
<evidence type="ECO:0000313" key="3">
    <source>
        <dbReference type="EMBL" id="HIQ69931.1"/>
    </source>
</evidence>
<dbReference type="AlphaFoldDB" id="A0A9D0Z7C3"/>
<dbReference type="PANTHER" id="PTHR43185">
    <property type="entry name" value="FERROUS IRON TRANSPORT PROTEIN B"/>
    <property type="match status" value="1"/>
</dbReference>
<dbReference type="InterPro" id="IPR006073">
    <property type="entry name" value="GTP-bd"/>
</dbReference>
<proteinExistence type="predicted"/>
<dbReference type="Pfam" id="PF02421">
    <property type="entry name" value="FeoB_N"/>
    <property type="match status" value="1"/>
</dbReference>
<dbReference type="GO" id="GO:0005525">
    <property type="term" value="F:GTP binding"/>
    <property type="evidence" value="ECO:0007669"/>
    <property type="project" value="InterPro"/>
</dbReference>
<dbReference type="SUPFAM" id="SSF52540">
    <property type="entry name" value="P-loop containing nucleoside triphosphate hydrolases"/>
    <property type="match status" value="1"/>
</dbReference>
<dbReference type="Pfam" id="PF07670">
    <property type="entry name" value="Gate"/>
    <property type="match status" value="2"/>
</dbReference>
<sequence length="617" mass="66822">MSGSDTEEIVVALVGNPNVGKSTLFNALTGLRQHTGNWPGKTVAVAQGRYRYKGRTYRLVDLPGTYSLCARSEEERITAEYLRGQEAHCVLVLGDATCLERNLLLMLQVLELTDRCIFCVNLLDEAKRRHLEVDLPALERELGVPVTGITASSGQGLDRLQERVRQMADGFVPVHPRRVVEDLEAVLHPRNRRTAERIAARFAARAEEIAAQVLSGERKPAMTWLDRLTLGRWTGRITMVLLLLGVFWLTISGANVPSLWLERLFAWGGRWLRLGAEAMALPPWLTGLLLDGAYDTAARVVAVMLPPMAIFFPLFTLLEDFGYLPRAAFLLDHRFEACGGCGKQALTMAMGFGCNAAGVIGCRIITSPRERLLAILTNALVPCNGRFPAMIVLIALFFSADSLAGAVILTGFVVLSVGMTFLAAAVLSRSVLPGKPSPMVLEIPPFRRPRVGQILMRSLLDRTAAVTGRAVTVAAPAGMVLWLLGHVTLGGQSLLQHLAAVLDPLGLVLGMSGAILAAFLLSFPANELLLPLLATILSGSAVLTETEGAALGTLLTAHGWTRQTALCTILFLLFHWPCATTCLTIRRETGSWRWTLLAMTVPTALGGILCFAVGLLL</sequence>
<dbReference type="EMBL" id="DVFN01000092">
    <property type="protein sequence ID" value="HIQ69931.1"/>
    <property type="molecule type" value="Genomic_DNA"/>
</dbReference>
<name>A0A9D0Z7C3_9FIRM</name>
<feature type="domain" description="FeoB-type G" evidence="2">
    <location>
        <begin position="8"/>
        <end position="170"/>
    </location>
</feature>
<dbReference type="InterPro" id="IPR011640">
    <property type="entry name" value="Fe2_transport_prot_B_C"/>
</dbReference>
<evidence type="ECO:0000313" key="4">
    <source>
        <dbReference type="Proteomes" id="UP000886874"/>
    </source>
</evidence>
<dbReference type="PANTHER" id="PTHR43185:SF2">
    <property type="entry name" value="FERROUS IRON TRANSPORT PROTEIN B"/>
    <property type="match status" value="1"/>
</dbReference>
<feature type="transmembrane region" description="Helical" evidence="1">
    <location>
        <begin position="404"/>
        <end position="427"/>
    </location>
</feature>
<reference evidence="3" key="2">
    <citation type="journal article" date="2021" name="PeerJ">
        <title>Extensive microbial diversity within the chicken gut microbiome revealed by metagenomics and culture.</title>
        <authorList>
            <person name="Gilroy R."/>
            <person name="Ravi A."/>
            <person name="Getino M."/>
            <person name="Pursley I."/>
            <person name="Horton D.L."/>
            <person name="Alikhan N.F."/>
            <person name="Baker D."/>
            <person name="Gharbi K."/>
            <person name="Hall N."/>
            <person name="Watson M."/>
            <person name="Adriaenssens E.M."/>
            <person name="Foster-Nyarko E."/>
            <person name="Jarju S."/>
            <person name="Secka A."/>
            <person name="Antonio M."/>
            <person name="Oren A."/>
            <person name="Chaudhuri R.R."/>
            <person name="La Ragione R."/>
            <person name="Hildebrand F."/>
            <person name="Pallen M.J."/>
        </authorList>
    </citation>
    <scope>NUCLEOTIDE SEQUENCE</scope>
    <source>
        <strain evidence="3">ChiSjej2B20-13462</strain>
    </source>
</reference>
<feature type="transmembrane region" description="Helical" evidence="1">
    <location>
        <begin position="466"/>
        <end position="485"/>
    </location>
</feature>
<feature type="transmembrane region" description="Helical" evidence="1">
    <location>
        <begin position="497"/>
        <end position="521"/>
    </location>
</feature>
<dbReference type="Pfam" id="PF07664">
    <property type="entry name" value="FeoB_C"/>
    <property type="match status" value="1"/>
</dbReference>
<reference evidence="3" key="1">
    <citation type="submission" date="2020-10" db="EMBL/GenBank/DDBJ databases">
        <authorList>
            <person name="Gilroy R."/>
        </authorList>
    </citation>
    <scope>NUCLEOTIDE SEQUENCE</scope>
    <source>
        <strain evidence="3">ChiSjej2B20-13462</strain>
    </source>
</reference>
<comment type="caution">
    <text evidence="3">The sequence shown here is derived from an EMBL/GenBank/DDBJ whole genome shotgun (WGS) entry which is preliminary data.</text>
</comment>
<feature type="transmembrane region" description="Helical" evidence="1">
    <location>
        <begin position="372"/>
        <end position="398"/>
    </location>
</feature>
<evidence type="ECO:0000259" key="2">
    <source>
        <dbReference type="PROSITE" id="PS51711"/>
    </source>
</evidence>
<feature type="transmembrane region" description="Helical" evidence="1">
    <location>
        <begin position="297"/>
        <end position="318"/>
    </location>
</feature>
<feature type="transmembrane region" description="Helical" evidence="1">
    <location>
        <begin position="233"/>
        <end position="251"/>
    </location>
</feature>
<dbReference type="Proteomes" id="UP000886874">
    <property type="component" value="Unassembled WGS sequence"/>
</dbReference>